<feature type="domain" description="Glutathione S-transferase UstS-like C-terminal" evidence="2">
    <location>
        <begin position="188"/>
        <end position="271"/>
    </location>
</feature>
<name>A0A9W9KSW5_9EURO</name>
<feature type="domain" description="GST N-terminal" evidence="1">
    <location>
        <begin position="25"/>
        <end position="97"/>
    </location>
</feature>
<protein>
    <recommendedName>
        <fullName evidence="5">GST N-terminal domain-containing protein</fullName>
    </recommendedName>
</protein>
<evidence type="ECO:0000259" key="1">
    <source>
        <dbReference type="Pfam" id="PF13409"/>
    </source>
</evidence>
<keyword evidence="4" id="KW-1185">Reference proteome</keyword>
<comment type="caution">
    <text evidence="3">The sequence shown here is derived from an EMBL/GenBank/DDBJ whole genome shotgun (WGS) entry which is preliminary data.</text>
</comment>
<evidence type="ECO:0000313" key="3">
    <source>
        <dbReference type="EMBL" id="KAJ5116900.1"/>
    </source>
</evidence>
<reference evidence="3" key="1">
    <citation type="submission" date="2022-11" db="EMBL/GenBank/DDBJ databases">
        <authorList>
            <person name="Petersen C."/>
        </authorList>
    </citation>
    <scope>NUCLEOTIDE SEQUENCE</scope>
    <source>
        <strain evidence="3">IBT 30069</strain>
    </source>
</reference>
<dbReference type="InterPro" id="IPR004045">
    <property type="entry name" value="Glutathione_S-Trfase_N"/>
</dbReference>
<dbReference type="AlphaFoldDB" id="A0A9W9KSW5"/>
<dbReference type="Pfam" id="PF13409">
    <property type="entry name" value="GST_N_2"/>
    <property type="match status" value="1"/>
</dbReference>
<accession>A0A9W9KSW5</accession>
<dbReference type="Proteomes" id="UP001149165">
    <property type="component" value="Unassembled WGS sequence"/>
</dbReference>
<dbReference type="Gene3D" id="1.20.1050.10">
    <property type="match status" value="1"/>
</dbReference>
<dbReference type="SUPFAM" id="SSF47616">
    <property type="entry name" value="GST C-terminal domain-like"/>
    <property type="match status" value="1"/>
</dbReference>
<dbReference type="EMBL" id="JAPQKH010000001">
    <property type="protein sequence ID" value="KAJ5116900.1"/>
    <property type="molecule type" value="Genomic_DNA"/>
</dbReference>
<evidence type="ECO:0000313" key="4">
    <source>
        <dbReference type="Proteomes" id="UP001149165"/>
    </source>
</evidence>
<evidence type="ECO:0000259" key="2">
    <source>
        <dbReference type="Pfam" id="PF22041"/>
    </source>
</evidence>
<proteinExistence type="predicted"/>
<reference evidence="3" key="2">
    <citation type="journal article" date="2023" name="IMA Fungus">
        <title>Comparative genomic study of the Penicillium genus elucidates a diverse pangenome and 15 lateral gene transfer events.</title>
        <authorList>
            <person name="Petersen C."/>
            <person name="Sorensen T."/>
            <person name="Nielsen M.R."/>
            <person name="Sondergaard T.E."/>
            <person name="Sorensen J.L."/>
            <person name="Fitzpatrick D.A."/>
            <person name="Frisvad J.C."/>
            <person name="Nielsen K.L."/>
        </authorList>
    </citation>
    <scope>NUCLEOTIDE SEQUENCE</scope>
    <source>
        <strain evidence="3">IBT 30069</strain>
    </source>
</reference>
<dbReference type="InterPro" id="IPR036282">
    <property type="entry name" value="Glutathione-S-Trfase_C_sf"/>
</dbReference>
<dbReference type="Pfam" id="PF22041">
    <property type="entry name" value="GST_C_7"/>
    <property type="match status" value="1"/>
</dbReference>
<dbReference type="OrthoDB" id="4951845at2759"/>
<organism evidence="3 4">
    <name type="scientific">Penicillium angulare</name>
    <dbReference type="NCBI Taxonomy" id="116970"/>
    <lineage>
        <taxon>Eukaryota</taxon>
        <taxon>Fungi</taxon>
        <taxon>Dikarya</taxon>
        <taxon>Ascomycota</taxon>
        <taxon>Pezizomycotina</taxon>
        <taxon>Eurotiomycetes</taxon>
        <taxon>Eurotiomycetidae</taxon>
        <taxon>Eurotiales</taxon>
        <taxon>Aspergillaceae</taxon>
        <taxon>Penicillium</taxon>
    </lineage>
</organism>
<sequence>MFLPPTITLYDIAFQAPTNTSNTAPNPWKSRLALNFKGLPHKTEWVPLLQIPETRKRLGSAPGRKFADGSDFYTLPLVTDSSTNSIIGDTIDFAIHLQRTYPDAGAGNLFPAQKLEYTYTPEFDFPAPLSEHAEGEYGEYVRFNTNVDNVFSAHCVLMVGGYKFDPSDEEAVKAEFVRRSGVPSWDSFLVEGEARDKTKASFHKALEGLADLLKKDPSGPFILGHKPNYADLIVGGWLQMTKMTLPADEWKEFTGWYDGVFGQLSEALQQFTHVY</sequence>
<dbReference type="Gene3D" id="3.40.30.10">
    <property type="entry name" value="Glutaredoxin"/>
    <property type="match status" value="1"/>
</dbReference>
<dbReference type="InterPro" id="IPR054416">
    <property type="entry name" value="GST_UstS-like_C"/>
</dbReference>
<gene>
    <name evidence="3" type="ORF">N7456_001248</name>
</gene>
<evidence type="ECO:0008006" key="5">
    <source>
        <dbReference type="Google" id="ProtNLM"/>
    </source>
</evidence>